<protein>
    <submittedName>
        <fullName evidence="7">ABC-type oligopeptide transport system, periplasmic component</fullName>
    </submittedName>
</protein>
<gene>
    <name evidence="7" type="ORF">JCM16775_0104</name>
</gene>
<dbReference type="SUPFAM" id="SSF53850">
    <property type="entry name" value="Periplasmic binding protein-like II"/>
    <property type="match status" value="1"/>
</dbReference>
<dbReference type="Proteomes" id="UP000321892">
    <property type="component" value="Chromosome"/>
</dbReference>
<dbReference type="InterPro" id="IPR000914">
    <property type="entry name" value="SBP_5_dom"/>
</dbReference>
<name>A0A510JDP9_9FUSO</name>
<dbReference type="PANTHER" id="PTHR30290:SF10">
    <property type="entry name" value="PERIPLASMIC OLIGOPEPTIDE-BINDING PROTEIN-RELATED"/>
    <property type="match status" value="1"/>
</dbReference>
<dbReference type="GO" id="GO:0030288">
    <property type="term" value="C:outer membrane-bounded periplasmic space"/>
    <property type="evidence" value="ECO:0007669"/>
    <property type="project" value="UniProtKB-ARBA"/>
</dbReference>
<accession>A0A510JDP9</accession>
<dbReference type="InterPro" id="IPR039424">
    <property type="entry name" value="SBP_5"/>
</dbReference>
<evidence type="ECO:0000313" key="7">
    <source>
        <dbReference type="EMBL" id="BBM37429.1"/>
    </source>
</evidence>
<feature type="signal peptide" evidence="5">
    <location>
        <begin position="1"/>
        <end position="22"/>
    </location>
</feature>
<dbReference type="OrthoDB" id="137511at2"/>
<evidence type="ECO:0000256" key="2">
    <source>
        <dbReference type="ARBA" id="ARBA00005695"/>
    </source>
</evidence>
<keyword evidence="3" id="KW-0813">Transport</keyword>
<dbReference type="Gene3D" id="3.40.190.10">
    <property type="entry name" value="Periplasmic binding protein-like II"/>
    <property type="match status" value="1"/>
</dbReference>
<evidence type="ECO:0000313" key="8">
    <source>
        <dbReference type="Proteomes" id="UP000321892"/>
    </source>
</evidence>
<dbReference type="GO" id="GO:0015833">
    <property type="term" value="P:peptide transport"/>
    <property type="evidence" value="ECO:0007669"/>
    <property type="project" value="TreeGrafter"/>
</dbReference>
<dbReference type="GO" id="GO:0043190">
    <property type="term" value="C:ATP-binding cassette (ABC) transporter complex"/>
    <property type="evidence" value="ECO:0007669"/>
    <property type="project" value="InterPro"/>
</dbReference>
<dbReference type="InterPro" id="IPR030678">
    <property type="entry name" value="Peptide/Ni-bd"/>
</dbReference>
<dbReference type="InterPro" id="IPR023765">
    <property type="entry name" value="SBP_5_CS"/>
</dbReference>
<dbReference type="KEGG" id="lhf:JCM16775_0104"/>
<dbReference type="AlphaFoldDB" id="A0A510JDP9"/>
<keyword evidence="4 5" id="KW-0732">Signal</keyword>
<sequence length="528" mass="59258">MKKLLLILTLLMFALSCGNKNGGNGSTFTLNIVTEPSSIDPQITTDVPGGTVDELILEGLLRKDKTGKSVAGIAEKWEKSEDGLVWTFHLRDGVKWSNGDPVTAKDFKAGWLRGLNPDTAGSNASMLFVIKNGEKYNAKKASENEVGIKVIDDKTLQVTLEAPTPYFDDLVTFKSFMPLNQKFYNEVKDKYFTDAEYTISNGPYTMESWTHDSELKFKKNPNYWDASNVKTDNVVLKIIATDSAVNAFKNKEVDVTAITFEQAKEFAGKPELVKADDGGIYYLLFNTKENVFKNAKVRRAITMAINRDELINKVLEGSEKATKAFTPTGIGLNGIAKDFAQEVTTDQPKFNVEEAKKLLAEGLREEGLTELPRFEILFNDTGSRKAIVEYIQENLRNNLGANVELDVVTGKERVERTKKRDYQVALMNWTGDFLDPITYLDLFESTNANNRGDFKNARYDELTKIVKSSADPKVRVPAMLEMEKLISEEQPVTILFQKQKLYLVNPKVKNLGFVSIGGEFFIRDVVMN</sequence>
<dbReference type="Gene3D" id="3.90.76.10">
    <property type="entry name" value="Dipeptide-binding Protein, Domain 1"/>
    <property type="match status" value="1"/>
</dbReference>
<keyword evidence="8" id="KW-1185">Reference proteome</keyword>
<dbReference type="Pfam" id="PF00496">
    <property type="entry name" value="SBP_bac_5"/>
    <property type="match status" value="1"/>
</dbReference>
<dbReference type="RefSeq" id="WP_026745439.1">
    <property type="nucleotide sequence ID" value="NZ_AP019823.1"/>
</dbReference>
<dbReference type="PROSITE" id="PS01040">
    <property type="entry name" value="SBP_BACTERIAL_5"/>
    <property type="match status" value="1"/>
</dbReference>
<reference evidence="7 8" key="1">
    <citation type="submission" date="2019-07" db="EMBL/GenBank/DDBJ databases">
        <title>Complete Genome Sequence of Leptotrichia hofstadii Strain JCM16775.</title>
        <authorList>
            <person name="Watanabe S."/>
            <person name="Cui L."/>
        </authorList>
    </citation>
    <scope>NUCLEOTIDE SEQUENCE [LARGE SCALE GENOMIC DNA]</scope>
    <source>
        <strain evidence="7 8">JCM16775</strain>
    </source>
</reference>
<feature type="domain" description="Solute-binding protein family 5" evidence="6">
    <location>
        <begin position="70"/>
        <end position="449"/>
    </location>
</feature>
<dbReference type="CDD" id="cd08504">
    <property type="entry name" value="PBP2_OppA"/>
    <property type="match status" value="1"/>
</dbReference>
<dbReference type="Gene3D" id="3.10.105.10">
    <property type="entry name" value="Dipeptide-binding Protein, Domain 3"/>
    <property type="match status" value="1"/>
</dbReference>
<comment type="similarity">
    <text evidence="2">Belongs to the bacterial solute-binding protein 5 family.</text>
</comment>
<dbReference type="PANTHER" id="PTHR30290">
    <property type="entry name" value="PERIPLASMIC BINDING COMPONENT OF ABC TRANSPORTER"/>
    <property type="match status" value="1"/>
</dbReference>
<proteinExistence type="inferred from homology"/>
<evidence type="ECO:0000256" key="1">
    <source>
        <dbReference type="ARBA" id="ARBA00004196"/>
    </source>
</evidence>
<dbReference type="PIRSF" id="PIRSF002741">
    <property type="entry name" value="MppA"/>
    <property type="match status" value="1"/>
</dbReference>
<dbReference type="EMBL" id="AP019823">
    <property type="protein sequence ID" value="BBM37429.1"/>
    <property type="molecule type" value="Genomic_DNA"/>
</dbReference>
<feature type="chain" id="PRO_5021875171" evidence="5">
    <location>
        <begin position="23"/>
        <end position="528"/>
    </location>
</feature>
<dbReference type="PROSITE" id="PS51257">
    <property type="entry name" value="PROKAR_LIPOPROTEIN"/>
    <property type="match status" value="1"/>
</dbReference>
<dbReference type="FunFam" id="3.90.76.10:FF:000001">
    <property type="entry name" value="Oligopeptide ABC transporter substrate-binding protein"/>
    <property type="match status" value="1"/>
</dbReference>
<dbReference type="FunFam" id="3.10.105.10:FF:000001">
    <property type="entry name" value="Oligopeptide ABC transporter, oligopeptide-binding protein"/>
    <property type="match status" value="1"/>
</dbReference>
<organism evidence="7 8">
    <name type="scientific">Leptotrichia hofstadii</name>
    <dbReference type="NCBI Taxonomy" id="157688"/>
    <lineage>
        <taxon>Bacteria</taxon>
        <taxon>Fusobacteriati</taxon>
        <taxon>Fusobacteriota</taxon>
        <taxon>Fusobacteriia</taxon>
        <taxon>Fusobacteriales</taxon>
        <taxon>Leptotrichiaceae</taxon>
        <taxon>Leptotrichia</taxon>
    </lineage>
</organism>
<evidence type="ECO:0000256" key="5">
    <source>
        <dbReference type="SAM" id="SignalP"/>
    </source>
</evidence>
<comment type="subcellular location">
    <subcellularLocation>
        <location evidence="1">Cell envelope</location>
    </subcellularLocation>
</comment>
<evidence type="ECO:0000256" key="4">
    <source>
        <dbReference type="ARBA" id="ARBA00022729"/>
    </source>
</evidence>
<evidence type="ECO:0000259" key="6">
    <source>
        <dbReference type="Pfam" id="PF00496"/>
    </source>
</evidence>
<dbReference type="GO" id="GO:1904680">
    <property type="term" value="F:peptide transmembrane transporter activity"/>
    <property type="evidence" value="ECO:0007669"/>
    <property type="project" value="TreeGrafter"/>
</dbReference>
<evidence type="ECO:0000256" key="3">
    <source>
        <dbReference type="ARBA" id="ARBA00022448"/>
    </source>
</evidence>